<proteinExistence type="predicted"/>
<keyword evidence="1" id="KW-0732">Signal</keyword>
<dbReference type="SUPFAM" id="SSF63829">
    <property type="entry name" value="Calcium-dependent phosphotriesterase"/>
    <property type="match status" value="1"/>
</dbReference>
<accession>A0A820LV33</accession>
<dbReference type="EMBL" id="CAJOBO010001310">
    <property type="protein sequence ID" value="CAF4363732.1"/>
    <property type="molecule type" value="Genomic_DNA"/>
</dbReference>
<feature type="signal peptide" evidence="1">
    <location>
        <begin position="1"/>
        <end position="19"/>
    </location>
</feature>
<dbReference type="Proteomes" id="UP000663851">
    <property type="component" value="Unassembled WGS sequence"/>
</dbReference>
<dbReference type="Gene3D" id="2.120.10.30">
    <property type="entry name" value="TolB, C-terminal domain"/>
    <property type="match status" value="1"/>
</dbReference>
<sequence>MVMKTALCLITYLFRSSFYRTIVLWCCVSSSVPIKISPCAIWNTTGVTIAGTGVPGNSARQLSFPQNIFIRDKTKRLYVSDTFNNRIKIFPLDRSTTTGTTLFSQLSHG</sequence>
<dbReference type="InterPro" id="IPR011042">
    <property type="entry name" value="6-blade_b-propeller_TolB-like"/>
</dbReference>
<evidence type="ECO:0000313" key="4">
    <source>
        <dbReference type="Proteomes" id="UP000663851"/>
    </source>
</evidence>
<evidence type="ECO:0008006" key="6">
    <source>
        <dbReference type="Google" id="ProtNLM"/>
    </source>
</evidence>
<evidence type="ECO:0000256" key="1">
    <source>
        <dbReference type="SAM" id="SignalP"/>
    </source>
</evidence>
<organism evidence="2 4">
    <name type="scientific">Rotaria socialis</name>
    <dbReference type="NCBI Taxonomy" id="392032"/>
    <lineage>
        <taxon>Eukaryota</taxon>
        <taxon>Metazoa</taxon>
        <taxon>Spiralia</taxon>
        <taxon>Gnathifera</taxon>
        <taxon>Rotifera</taxon>
        <taxon>Eurotatoria</taxon>
        <taxon>Bdelloidea</taxon>
        <taxon>Philodinida</taxon>
        <taxon>Philodinidae</taxon>
        <taxon>Rotaria</taxon>
    </lineage>
</organism>
<evidence type="ECO:0000313" key="5">
    <source>
        <dbReference type="Proteomes" id="UP000663873"/>
    </source>
</evidence>
<evidence type="ECO:0000313" key="3">
    <source>
        <dbReference type="EMBL" id="CAF4477216.1"/>
    </source>
</evidence>
<dbReference type="EMBL" id="CAJOBP010005758">
    <property type="protein sequence ID" value="CAF4477216.1"/>
    <property type="molecule type" value="Genomic_DNA"/>
</dbReference>
<dbReference type="Proteomes" id="UP000663873">
    <property type="component" value="Unassembled WGS sequence"/>
</dbReference>
<feature type="chain" id="PRO_5036237046" description="NHL repeat-containing protein" evidence="1">
    <location>
        <begin position="20"/>
        <end position="109"/>
    </location>
</feature>
<reference evidence="2" key="1">
    <citation type="submission" date="2021-02" db="EMBL/GenBank/DDBJ databases">
        <authorList>
            <person name="Nowell W R."/>
        </authorList>
    </citation>
    <scope>NUCLEOTIDE SEQUENCE</scope>
</reference>
<gene>
    <name evidence="2" type="ORF">HFQ381_LOCUS17574</name>
    <name evidence="3" type="ORF">UJA718_LOCUS24650</name>
</gene>
<comment type="caution">
    <text evidence="2">The sequence shown here is derived from an EMBL/GenBank/DDBJ whole genome shotgun (WGS) entry which is preliminary data.</text>
</comment>
<name>A0A820LV33_9BILA</name>
<dbReference type="AlphaFoldDB" id="A0A820LV33"/>
<protein>
    <recommendedName>
        <fullName evidence="6">NHL repeat-containing protein</fullName>
    </recommendedName>
</protein>
<evidence type="ECO:0000313" key="2">
    <source>
        <dbReference type="EMBL" id="CAF4363732.1"/>
    </source>
</evidence>
<keyword evidence="5" id="KW-1185">Reference proteome</keyword>